<dbReference type="RefSeq" id="WP_118367546.1">
    <property type="nucleotide sequence ID" value="NZ_CABJDZ010000001.1"/>
</dbReference>
<reference evidence="1 2" key="1">
    <citation type="submission" date="2018-08" db="EMBL/GenBank/DDBJ databases">
        <title>A genome reference for cultivated species of the human gut microbiota.</title>
        <authorList>
            <person name="Zou Y."/>
            <person name="Xue W."/>
            <person name="Luo G."/>
        </authorList>
    </citation>
    <scope>NUCLEOTIDE SEQUENCE [LARGE SCALE GENOMIC DNA]</scope>
    <source>
        <strain evidence="1 2">AF39-4</strain>
    </source>
</reference>
<dbReference type="AlphaFoldDB" id="A0A415HVP1"/>
<dbReference type="Proteomes" id="UP000284267">
    <property type="component" value="Unassembled WGS sequence"/>
</dbReference>
<proteinExistence type="predicted"/>
<name>A0A415HVP1_9FIRM</name>
<gene>
    <name evidence="1" type="ORF">DW040_03115</name>
</gene>
<evidence type="ECO:0000313" key="1">
    <source>
        <dbReference type="EMBL" id="RHK98313.1"/>
    </source>
</evidence>
<organism evidence="1 2">
    <name type="scientific">Blautia obeum</name>
    <dbReference type="NCBI Taxonomy" id="40520"/>
    <lineage>
        <taxon>Bacteria</taxon>
        <taxon>Bacillati</taxon>
        <taxon>Bacillota</taxon>
        <taxon>Clostridia</taxon>
        <taxon>Lachnospirales</taxon>
        <taxon>Lachnospiraceae</taxon>
        <taxon>Blautia</taxon>
    </lineage>
</organism>
<protein>
    <submittedName>
        <fullName evidence="1">Uncharacterized protein</fullName>
    </submittedName>
</protein>
<dbReference type="EMBL" id="QROE01000001">
    <property type="protein sequence ID" value="RHK98313.1"/>
    <property type="molecule type" value="Genomic_DNA"/>
</dbReference>
<evidence type="ECO:0000313" key="2">
    <source>
        <dbReference type="Proteomes" id="UP000284267"/>
    </source>
</evidence>
<comment type="caution">
    <text evidence="1">The sequence shown here is derived from an EMBL/GenBank/DDBJ whole genome shotgun (WGS) entry which is preliminary data.</text>
</comment>
<accession>A0A415HVP1</accession>
<sequence>MIKYNKPYPTIGELIKDKDYDYVSYRMLIPGFDEENGEFAGCFSSKNGEIIPLDYDTYYESEEVIASEEWNMPKEGIENGLTVVVEGEFL</sequence>